<dbReference type="HAMAP" id="MF_00254">
    <property type="entry name" value="Gly_tRNA_synth_alpha"/>
    <property type="match status" value="1"/>
</dbReference>
<keyword evidence="4 9" id="KW-0547">Nucleotide-binding</keyword>
<dbReference type="KEGG" id="rpd:RPD_1219"/>
<dbReference type="EMBL" id="CP000283">
    <property type="protein sequence ID" value="ABE38457.1"/>
    <property type="molecule type" value="Genomic_DNA"/>
</dbReference>
<dbReference type="SUPFAM" id="SSF55681">
    <property type="entry name" value="Class II aaRS and biotin synthetases"/>
    <property type="match status" value="1"/>
</dbReference>
<dbReference type="BioCyc" id="RPAL316057:RPD_RS06185-MONOMER"/>
<evidence type="ECO:0000256" key="8">
    <source>
        <dbReference type="ARBA" id="ARBA00047937"/>
    </source>
</evidence>
<evidence type="ECO:0000256" key="4">
    <source>
        <dbReference type="ARBA" id="ARBA00022741"/>
    </source>
</evidence>
<dbReference type="Pfam" id="PF02091">
    <property type="entry name" value="tRNA-synt_2e"/>
    <property type="match status" value="1"/>
</dbReference>
<keyword evidence="3 9" id="KW-0436">Ligase</keyword>
<organism evidence="10 11">
    <name type="scientific">Rhodopseudomonas palustris (strain BisB5)</name>
    <dbReference type="NCBI Taxonomy" id="316057"/>
    <lineage>
        <taxon>Bacteria</taxon>
        <taxon>Pseudomonadati</taxon>
        <taxon>Pseudomonadota</taxon>
        <taxon>Alphaproteobacteria</taxon>
        <taxon>Hyphomicrobiales</taxon>
        <taxon>Nitrobacteraceae</taxon>
        <taxon>Rhodopseudomonas</taxon>
    </lineage>
</organism>
<evidence type="ECO:0000256" key="2">
    <source>
        <dbReference type="ARBA" id="ARBA00011209"/>
    </source>
</evidence>
<reference evidence="10 11" key="1">
    <citation type="submission" date="2006-03" db="EMBL/GenBank/DDBJ databases">
        <title>Complete sequence of Rhodopseudomonas palustris BisB5.</title>
        <authorList>
            <consortium name="US DOE Joint Genome Institute"/>
            <person name="Copeland A."/>
            <person name="Lucas S."/>
            <person name="Lapidus A."/>
            <person name="Barry K."/>
            <person name="Detter J.C."/>
            <person name="Glavina del Rio T."/>
            <person name="Hammon N."/>
            <person name="Israni S."/>
            <person name="Dalin E."/>
            <person name="Tice H."/>
            <person name="Pitluck S."/>
            <person name="Chain P."/>
            <person name="Malfatti S."/>
            <person name="Shin M."/>
            <person name="Vergez L."/>
            <person name="Schmutz J."/>
            <person name="Larimer F."/>
            <person name="Land M."/>
            <person name="Hauser L."/>
            <person name="Pelletier D.A."/>
            <person name="Kyrpides N."/>
            <person name="Lykidis A."/>
            <person name="Oda Y."/>
            <person name="Harwood C.S."/>
            <person name="Richardson P."/>
        </authorList>
    </citation>
    <scope>NUCLEOTIDE SEQUENCE [LARGE SCALE GENOMIC DNA]</scope>
    <source>
        <strain evidence="10 11">BisB5</strain>
    </source>
</reference>
<keyword evidence="6 9" id="KW-0648">Protein biosynthesis</keyword>
<dbReference type="Gene3D" id="3.30.930.10">
    <property type="entry name" value="Bira Bifunctional Protein, Domain 2"/>
    <property type="match status" value="1"/>
</dbReference>
<dbReference type="GO" id="GO:0006426">
    <property type="term" value="P:glycyl-tRNA aminoacylation"/>
    <property type="evidence" value="ECO:0007669"/>
    <property type="project" value="UniProtKB-UniRule"/>
</dbReference>
<keyword evidence="5 9" id="KW-0067">ATP-binding</keyword>
<gene>
    <name evidence="9" type="primary">glyQ</name>
    <name evidence="10" type="ordered locus">RPD_1219</name>
</gene>
<dbReference type="Proteomes" id="UP000001818">
    <property type="component" value="Chromosome"/>
</dbReference>
<evidence type="ECO:0000256" key="1">
    <source>
        <dbReference type="ARBA" id="ARBA00008226"/>
    </source>
</evidence>
<dbReference type="GO" id="GO:0005829">
    <property type="term" value="C:cytosol"/>
    <property type="evidence" value="ECO:0007669"/>
    <property type="project" value="TreeGrafter"/>
</dbReference>
<dbReference type="AlphaFoldDB" id="Q13BT2"/>
<accession>Q13BT2</accession>
<dbReference type="eggNOG" id="COG0752">
    <property type="taxonomic scope" value="Bacteria"/>
</dbReference>
<dbReference type="PROSITE" id="PS50861">
    <property type="entry name" value="AA_TRNA_LIGASE_II_GLYAB"/>
    <property type="match status" value="1"/>
</dbReference>
<dbReference type="Gene3D" id="1.20.58.180">
    <property type="entry name" value="Class II aaRS and biotin synthetases, domain 2"/>
    <property type="match status" value="1"/>
</dbReference>
<dbReference type="PANTHER" id="PTHR30075:SF2">
    <property type="entry name" value="GLYCINE--TRNA LIGASE, CHLOROPLASTIC_MITOCHONDRIAL 2"/>
    <property type="match status" value="1"/>
</dbReference>
<dbReference type="PANTHER" id="PTHR30075">
    <property type="entry name" value="GLYCYL-TRNA SYNTHETASE"/>
    <property type="match status" value="1"/>
</dbReference>
<comment type="subunit">
    <text evidence="2 9">Tetramer of two alpha and two beta subunits.</text>
</comment>
<evidence type="ECO:0000313" key="10">
    <source>
        <dbReference type="EMBL" id="ABE38457.1"/>
    </source>
</evidence>
<dbReference type="PRINTS" id="PR01044">
    <property type="entry name" value="TRNASYNTHGA"/>
</dbReference>
<comment type="similarity">
    <text evidence="1 9">Belongs to the class-II aminoacyl-tRNA synthetase family.</text>
</comment>
<name>Q13BT2_RHOPS</name>
<dbReference type="GO" id="GO:0005524">
    <property type="term" value="F:ATP binding"/>
    <property type="evidence" value="ECO:0007669"/>
    <property type="project" value="UniProtKB-UniRule"/>
</dbReference>
<dbReference type="InterPro" id="IPR045864">
    <property type="entry name" value="aa-tRNA-synth_II/BPL/LPL"/>
</dbReference>
<dbReference type="EC" id="6.1.1.14" evidence="9"/>
<dbReference type="NCBIfam" id="NF006827">
    <property type="entry name" value="PRK09348.1"/>
    <property type="match status" value="1"/>
</dbReference>
<sequence length="320" mass="35863">MDPTPPHMRPERSFQGLILTLQRFWADYGCVILQPYDMEVGAGTFHPATTLRALGPKRWNAAYVQPSRRPKDGRYGENPNRLQHYYQFQVILKPSPPDLQDLYLKSLAAIGVDTALHDVRFVEDDWESPTLGAWGLGWECWCDGMEVSQFTYFQQVAGVECAPVAGELTYGLERLAMYVQGIDRVYDLNFNGRDGADKVTYGDVFLQAEKEYSKHNFEVADTEMLFEQFKMAEAACKKYLDAGWQDGKREAHAMALPAYDQCIKASHVFNLLDARGVISVTERQSYILRVRELAKACGEAWLHTEAGGSSPSPGGGGSLA</sequence>
<dbReference type="GO" id="GO:0004820">
    <property type="term" value="F:glycine-tRNA ligase activity"/>
    <property type="evidence" value="ECO:0007669"/>
    <property type="project" value="UniProtKB-UniRule"/>
</dbReference>
<dbReference type="FunFam" id="3.30.930.10:FF:000006">
    <property type="entry name" value="Glycine--tRNA ligase alpha subunit"/>
    <property type="match status" value="1"/>
</dbReference>
<evidence type="ECO:0000256" key="9">
    <source>
        <dbReference type="HAMAP-Rule" id="MF_00254"/>
    </source>
</evidence>
<comment type="subcellular location">
    <subcellularLocation>
        <location evidence="9">Cytoplasm</location>
    </subcellularLocation>
</comment>
<keyword evidence="7 9" id="KW-0030">Aminoacyl-tRNA synthetase</keyword>
<keyword evidence="9" id="KW-0963">Cytoplasm</keyword>
<protein>
    <recommendedName>
        <fullName evidence="9">Glycine--tRNA ligase alpha subunit</fullName>
        <ecNumber evidence="9">6.1.1.14</ecNumber>
    </recommendedName>
    <alternativeName>
        <fullName evidence="9">Glycyl-tRNA synthetase alpha subunit</fullName>
        <shortName evidence="9">GlyRS</shortName>
    </alternativeName>
</protein>
<dbReference type="NCBIfam" id="TIGR00388">
    <property type="entry name" value="glyQ"/>
    <property type="match status" value="1"/>
</dbReference>
<evidence type="ECO:0000256" key="7">
    <source>
        <dbReference type="ARBA" id="ARBA00023146"/>
    </source>
</evidence>
<evidence type="ECO:0000256" key="3">
    <source>
        <dbReference type="ARBA" id="ARBA00022598"/>
    </source>
</evidence>
<dbReference type="HOGENOM" id="CLU_057066_1_0_5"/>
<dbReference type="CDD" id="cd00733">
    <property type="entry name" value="GlyRS_alpha_core"/>
    <property type="match status" value="1"/>
</dbReference>
<dbReference type="STRING" id="316057.RPD_1219"/>
<evidence type="ECO:0000313" key="11">
    <source>
        <dbReference type="Proteomes" id="UP000001818"/>
    </source>
</evidence>
<comment type="catalytic activity">
    <reaction evidence="8 9">
        <text>tRNA(Gly) + glycine + ATP = glycyl-tRNA(Gly) + AMP + diphosphate</text>
        <dbReference type="Rhea" id="RHEA:16013"/>
        <dbReference type="Rhea" id="RHEA-COMP:9664"/>
        <dbReference type="Rhea" id="RHEA-COMP:9683"/>
        <dbReference type="ChEBI" id="CHEBI:30616"/>
        <dbReference type="ChEBI" id="CHEBI:33019"/>
        <dbReference type="ChEBI" id="CHEBI:57305"/>
        <dbReference type="ChEBI" id="CHEBI:78442"/>
        <dbReference type="ChEBI" id="CHEBI:78522"/>
        <dbReference type="ChEBI" id="CHEBI:456215"/>
        <dbReference type="EC" id="6.1.1.14"/>
    </reaction>
</comment>
<evidence type="ECO:0000256" key="6">
    <source>
        <dbReference type="ARBA" id="ARBA00022917"/>
    </source>
</evidence>
<proteinExistence type="inferred from homology"/>
<dbReference type="InterPro" id="IPR002310">
    <property type="entry name" value="Gly-tRNA_ligase_asu"/>
</dbReference>
<evidence type="ECO:0000256" key="5">
    <source>
        <dbReference type="ARBA" id="ARBA00022840"/>
    </source>
</evidence>
<dbReference type="InterPro" id="IPR006194">
    <property type="entry name" value="Gly-tRNA-synth_heterodimer"/>
</dbReference>